<dbReference type="InterPro" id="IPR002347">
    <property type="entry name" value="SDR_fam"/>
</dbReference>
<reference evidence="1 2" key="1">
    <citation type="journal article" date="2024" name="Nat. Commun.">
        <title>Phylogenomics reveals the evolutionary origins of lichenization in chlorophyte algae.</title>
        <authorList>
            <person name="Puginier C."/>
            <person name="Libourel C."/>
            <person name="Otte J."/>
            <person name="Skaloud P."/>
            <person name="Haon M."/>
            <person name="Grisel S."/>
            <person name="Petersen M."/>
            <person name="Berrin J.G."/>
            <person name="Delaux P.M."/>
            <person name="Dal Grande F."/>
            <person name="Keller J."/>
        </authorList>
    </citation>
    <scope>NUCLEOTIDE SEQUENCE [LARGE SCALE GENOMIC DNA]</scope>
    <source>
        <strain evidence="1 2">SAG 216-7</strain>
    </source>
</reference>
<dbReference type="PANTHER" id="PTHR43975">
    <property type="entry name" value="ZGC:101858"/>
    <property type="match status" value="1"/>
</dbReference>
<dbReference type="Proteomes" id="UP001491310">
    <property type="component" value="Unassembled WGS sequence"/>
</dbReference>
<proteinExistence type="predicted"/>
<gene>
    <name evidence="1" type="ORF">WJX75_005661</name>
</gene>
<dbReference type="PANTHER" id="PTHR43975:SF2">
    <property type="entry name" value="EG:BACR7A4.14 PROTEIN-RELATED"/>
    <property type="match status" value="1"/>
</dbReference>
<dbReference type="PRINTS" id="PR00081">
    <property type="entry name" value="GDHRDH"/>
</dbReference>
<name>A0ABR2YHW6_9CHLO</name>
<dbReference type="Gene3D" id="3.40.50.720">
    <property type="entry name" value="NAD(P)-binding Rossmann-like Domain"/>
    <property type="match status" value="1"/>
</dbReference>
<dbReference type="EMBL" id="JALJOT010000011">
    <property type="protein sequence ID" value="KAK9905750.1"/>
    <property type="molecule type" value="Genomic_DNA"/>
</dbReference>
<keyword evidence="2" id="KW-1185">Reference proteome</keyword>
<evidence type="ECO:0008006" key="3">
    <source>
        <dbReference type="Google" id="ProtNLM"/>
    </source>
</evidence>
<dbReference type="Pfam" id="PF13561">
    <property type="entry name" value="adh_short_C2"/>
    <property type="match status" value="1"/>
</dbReference>
<dbReference type="SUPFAM" id="SSF51735">
    <property type="entry name" value="NAD(P)-binding Rossmann-fold domains"/>
    <property type="match status" value="1"/>
</dbReference>
<organism evidence="1 2">
    <name type="scientific">Coccomyxa subellipsoidea</name>
    <dbReference type="NCBI Taxonomy" id="248742"/>
    <lineage>
        <taxon>Eukaryota</taxon>
        <taxon>Viridiplantae</taxon>
        <taxon>Chlorophyta</taxon>
        <taxon>core chlorophytes</taxon>
        <taxon>Trebouxiophyceae</taxon>
        <taxon>Trebouxiophyceae incertae sedis</taxon>
        <taxon>Coccomyxaceae</taxon>
        <taxon>Coccomyxa</taxon>
    </lineage>
</organism>
<dbReference type="PRINTS" id="PR00080">
    <property type="entry name" value="SDRFAMILY"/>
</dbReference>
<protein>
    <recommendedName>
        <fullName evidence="3">NAD(P)-binding protein</fullName>
    </recommendedName>
</protein>
<evidence type="ECO:0000313" key="2">
    <source>
        <dbReference type="Proteomes" id="UP001491310"/>
    </source>
</evidence>
<comment type="caution">
    <text evidence="1">The sequence shown here is derived from an EMBL/GenBank/DDBJ whole genome shotgun (WGS) entry which is preliminary data.</text>
</comment>
<evidence type="ECO:0000313" key="1">
    <source>
        <dbReference type="EMBL" id="KAK9905750.1"/>
    </source>
</evidence>
<dbReference type="InterPro" id="IPR036291">
    <property type="entry name" value="NAD(P)-bd_dom_sf"/>
</dbReference>
<sequence length="267" mass="28011">MATGTTPIIPDLQGKRVLVTGGSAGIGKAAAQAFDANGCSVAVLGRRLERLDAVAKQLKHGVSIVADLTKEEDMKHAIQETIDKLGGLDILVNSGGVTSEEMNGTGEAAYIAAFKLHVTGNLTLIRAAEEELVKNKGAIVNISSVAAVFPVSTFSAYGVAKAAQDKMTKDLAFEFAPKGVRVNSILPAAINTEAFDNMSEQRSISKDELLAKLAPHHAMNRVAEPEEVAGPIVFLASNAASFITGVNLRVDGGATLGYWFNKAGMFE</sequence>
<accession>A0ABR2YHW6</accession>